<dbReference type="InterPro" id="IPR001646">
    <property type="entry name" value="5peptide_repeat"/>
</dbReference>
<dbReference type="Pfam" id="PF13599">
    <property type="entry name" value="Pentapeptide_4"/>
    <property type="match status" value="1"/>
</dbReference>
<evidence type="ECO:0000313" key="2">
    <source>
        <dbReference type="Proteomes" id="UP001327027"/>
    </source>
</evidence>
<name>A0ABU5ZXP2_9FLAO</name>
<keyword evidence="2" id="KW-1185">Reference proteome</keyword>
<proteinExistence type="predicted"/>
<dbReference type="Proteomes" id="UP001327027">
    <property type="component" value="Unassembled WGS sequence"/>
</dbReference>
<dbReference type="SUPFAM" id="SSF141571">
    <property type="entry name" value="Pentapeptide repeat-like"/>
    <property type="match status" value="1"/>
</dbReference>
<dbReference type="PANTHER" id="PTHR42999">
    <property type="entry name" value="ANTIBIOTIC RESISTANCE PROTEIN MCBG"/>
    <property type="match status" value="1"/>
</dbReference>
<sequence>MNHPILDQTFENQNFSGKKLLAKEYDNCTFANCDFTEANMSVVTFLECTFDTCNFGATMLKETSFQEVIFKDCKMLGSDFTSCNDFMFSVRFDHCNLEYSSFSGFAMKNTMFTSCSLKEVDFTDTDITGSVFADCNLKNAIFENTIAENVDFRTAKHFIIDPEKNRLKKAKFSTTGLEGLLRKYNLNIE</sequence>
<gene>
    <name evidence="1" type="ORF">U6A24_14290</name>
</gene>
<protein>
    <submittedName>
        <fullName evidence="1">Pentapeptide repeat-containing protein</fullName>
    </submittedName>
</protein>
<organism evidence="1 2">
    <name type="scientific">Aquimarina gracilis</name>
    <dbReference type="NCBI Taxonomy" id="874422"/>
    <lineage>
        <taxon>Bacteria</taxon>
        <taxon>Pseudomonadati</taxon>
        <taxon>Bacteroidota</taxon>
        <taxon>Flavobacteriia</taxon>
        <taxon>Flavobacteriales</taxon>
        <taxon>Flavobacteriaceae</taxon>
        <taxon>Aquimarina</taxon>
    </lineage>
</organism>
<dbReference type="EMBL" id="JAYKLX010000006">
    <property type="protein sequence ID" value="MEB3346644.1"/>
    <property type="molecule type" value="Genomic_DNA"/>
</dbReference>
<dbReference type="PANTHER" id="PTHR42999:SF1">
    <property type="entry name" value="PENTAPEPTIDE REPEAT-CONTAINING PROTEIN"/>
    <property type="match status" value="1"/>
</dbReference>
<dbReference type="InterPro" id="IPR052949">
    <property type="entry name" value="PA_immunity-related"/>
</dbReference>
<evidence type="ECO:0000313" key="1">
    <source>
        <dbReference type="EMBL" id="MEB3346644.1"/>
    </source>
</evidence>
<dbReference type="RefSeq" id="WP_324180672.1">
    <property type="nucleotide sequence ID" value="NZ_BAABAW010000006.1"/>
</dbReference>
<accession>A0ABU5ZXP2</accession>
<comment type="caution">
    <text evidence="1">The sequence shown here is derived from an EMBL/GenBank/DDBJ whole genome shotgun (WGS) entry which is preliminary data.</text>
</comment>
<reference evidence="1 2" key="1">
    <citation type="journal article" date="2013" name="Int. J. Syst. Evol. Microbiol.">
        <title>Aquimarina gracilis sp. nov., isolated from the gut microflora of a mussel, Mytilus coruscus, and emended description of Aquimarina spongiae.</title>
        <authorList>
            <person name="Park S.C."/>
            <person name="Choe H.N."/>
            <person name="Baik K.S."/>
            <person name="Seong C.N."/>
        </authorList>
    </citation>
    <scope>NUCLEOTIDE SEQUENCE [LARGE SCALE GENOMIC DNA]</scope>
    <source>
        <strain evidence="1 2">PSC32</strain>
    </source>
</reference>
<dbReference type="Gene3D" id="2.160.20.80">
    <property type="entry name" value="E3 ubiquitin-protein ligase SopA"/>
    <property type="match status" value="1"/>
</dbReference>
<dbReference type="Pfam" id="PF00805">
    <property type="entry name" value="Pentapeptide"/>
    <property type="match status" value="1"/>
</dbReference>